<proteinExistence type="predicted"/>
<dbReference type="Proteomes" id="UP000198844">
    <property type="component" value="Unassembled WGS sequence"/>
</dbReference>
<sequence length="89" mass="10425">MTPLWRGTVRPGYVGPTRVRSFHVTSRRNKNVKDYPYAQQGRLDVRFPPGPSDQTVLYQESVDLAVVRDPAQCIYWSGQLLFEEEFFRF</sequence>
<organism evidence="1 2">
    <name type="scientific">Paraburkholderia aspalathi</name>
    <dbReference type="NCBI Taxonomy" id="1324617"/>
    <lineage>
        <taxon>Bacteria</taxon>
        <taxon>Pseudomonadati</taxon>
        <taxon>Pseudomonadota</taxon>
        <taxon>Betaproteobacteria</taxon>
        <taxon>Burkholderiales</taxon>
        <taxon>Burkholderiaceae</taxon>
        <taxon>Paraburkholderia</taxon>
    </lineage>
</organism>
<protein>
    <submittedName>
        <fullName evidence="1">Uncharacterized protein</fullName>
    </submittedName>
</protein>
<evidence type="ECO:0000313" key="1">
    <source>
        <dbReference type="EMBL" id="SFU23990.1"/>
    </source>
</evidence>
<dbReference type="AlphaFoldDB" id="A0A1I7EJ72"/>
<gene>
    <name evidence="1" type="ORF">SAMN05192563_102460</name>
</gene>
<dbReference type="EMBL" id="FPBH01000024">
    <property type="protein sequence ID" value="SFU23990.1"/>
    <property type="molecule type" value="Genomic_DNA"/>
</dbReference>
<accession>A0A1I7EJ72</accession>
<dbReference type="RefSeq" id="WP_143131779.1">
    <property type="nucleotide sequence ID" value="NZ_FPBH01000024.1"/>
</dbReference>
<name>A0A1I7EJ72_9BURK</name>
<evidence type="ECO:0000313" key="2">
    <source>
        <dbReference type="Proteomes" id="UP000198844"/>
    </source>
</evidence>
<reference evidence="1 2" key="1">
    <citation type="submission" date="2016-10" db="EMBL/GenBank/DDBJ databases">
        <authorList>
            <person name="de Groot N.N."/>
        </authorList>
    </citation>
    <scope>NUCLEOTIDE SEQUENCE [LARGE SCALE GENOMIC DNA]</scope>
    <source>
        <strain evidence="1 2">LMG 27731</strain>
    </source>
</reference>